<dbReference type="PROSITE" id="PS00067">
    <property type="entry name" value="3HCDH"/>
    <property type="match status" value="1"/>
</dbReference>
<feature type="domain" description="3-hydroxyacyl-CoA dehydrogenase NAD binding" evidence="5">
    <location>
        <begin position="23"/>
        <end position="201"/>
    </location>
</feature>
<protein>
    <submittedName>
        <fullName evidence="6">3-hydroxyacyl-CoA dehydrogenase</fullName>
    </submittedName>
</protein>
<proteinExistence type="inferred from homology"/>
<reference evidence="6 7" key="1">
    <citation type="journal article" date="2019" name="Int. J. Syst. Evol. Microbiol.">
        <title>The Global Catalogue of Microorganisms (GCM) 10K type strain sequencing project: providing services to taxonomists for standard genome sequencing and annotation.</title>
        <authorList>
            <consortium name="The Broad Institute Genomics Platform"/>
            <consortium name="The Broad Institute Genome Sequencing Center for Infectious Disease"/>
            <person name="Wu L."/>
            <person name="Ma J."/>
        </authorList>
    </citation>
    <scope>NUCLEOTIDE SEQUENCE [LARGE SCALE GENOMIC DNA]</scope>
    <source>
        <strain evidence="6 7">JCM 15309</strain>
    </source>
</reference>
<organism evidence="6 7">
    <name type="scientific">Nocardioides panacihumi</name>
    <dbReference type="NCBI Taxonomy" id="400774"/>
    <lineage>
        <taxon>Bacteria</taxon>
        <taxon>Bacillati</taxon>
        <taxon>Actinomycetota</taxon>
        <taxon>Actinomycetes</taxon>
        <taxon>Propionibacteriales</taxon>
        <taxon>Nocardioidaceae</taxon>
        <taxon>Nocardioides</taxon>
    </lineage>
</organism>
<dbReference type="Pfam" id="PF00725">
    <property type="entry name" value="3HCDH"/>
    <property type="match status" value="1"/>
</dbReference>
<dbReference type="InterPro" id="IPR006180">
    <property type="entry name" value="3-OHacyl-CoA_DH_CS"/>
</dbReference>
<dbReference type="EMBL" id="BAAAPB010000001">
    <property type="protein sequence ID" value="GAA1955367.1"/>
    <property type="molecule type" value="Genomic_DNA"/>
</dbReference>
<dbReference type="InterPro" id="IPR008927">
    <property type="entry name" value="6-PGluconate_DH-like_C_sf"/>
</dbReference>
<dbReference type="Proteomes" id="UP001500571">
    <property type="component" value="Unassembled WGS sequence"/>
</dbReference>
<comment type="pathway">
    <text evidence="1">Lipid metabolism; butanoate metabolism.</text>
</comment>
<dbReference type="PANTHER" id="PTHR48075">
    <property type="entry name" value="3-HYDROXYACYL-COA DEHYDROGENASE FAMILY PROTEIN"/>
    <property type="match status" value="1"/>
</dbReference>
<name>A0ABN2QN51_9ACTN</name>
<dbReference type="NCBIfam" id="NF004783">
    <property type="entry name" value="PRK06129.1"/>
    <property type="match status" value="1"/>
</dbReference>
<dbReference type="SUPFAM" id="SSF51735">
    <property type="entry name" value="NAD(P)-binding Rossmann-fold domains"/>
    <property type="match status" value="1"/>
</dbReference>
<dbReference type="Gene3D" id="1.10.1040.10">
    <property type="entry name" value="N-(1-d-carboxylethyl)-l-norvaline Dehydrogenase, domain 2"/>
    <property type="match status" value="1"/>
</dbReference>
<evidence type="ECO:0000256" key="2">
    <source>
        <dbReference type="ARBA" id="ARBA00009463"/>
    </source>
</evidence>
<sequence length="337" mass="36624">MVDRVSDPSPSPGLPSEDESARVVIAGGGSIGVGFAARFAGAGWRVRLWDPVADARIRAREELRERLELLAEHGLIDAPAADVWSRVEVSDVLEEACVGGVLLQECAPERLDLKRDLFQRAAAALPADAVLASASSAIPPSTLASDLSDDIAARLLVAHPANPPHLLPVIELVPSPRTNAEVLDRARSLYAAAGMRPVVVRHEPEGFVFNRLQGAVLREAYCLVRDGVATVEEVDEVVRSGLGRRWSLLGPFETVDLNTRGGVASHAEKMGPAYERMGAERGQHDPWTPELVATVADQRRSLLPLKEWEERVRWRDAQLLALTPHWERARSDGRAGS</sequence>
<dbReference type="SUPFAM" id="SSF48179">
    <property type="entry name" value="6-phosphogluconate dehydrogenase C-terminal domain-like"/>
    <property type="match status" value="1"/>
</dbReference>
<feature type="domain" description="3-hydroxyacyl-CoA dehydrogenase C-terminal" evidence="4">
    <location>
        <begin position="206"/>
        <end position="273"/>
    </location>
</feature>
<comment type="similarity">
    <text evidence="2">Belongs to the 3-hydroxyacyl-CoA dehydrogenase family.</text>
</comment>
<evidence type="ECO:0000259" key="5">
    <source>
        <dbReference type="Pfam" id="PF02737"/>
    </source>
</evidence>
<dbReference type="PANTHER" id="PTHR48075:SF1">
    <property type="entry name" value="LAMBDA-CRYSTALLIN HOMOLOG"/>
    <property type="match status" value="1"/>
</dbReference>
<evidence type="ECO:0000313" key="7">
    <source>
        <dbReference type="Proteomes" id="UP001500571"/>
    </source>
</evidence>
<comment type="caution">
    <text evidence="6">The sequence shown here is derived from an EMBL/GenBank/DDBJ whole genome shotgun (WGS) entry which is preliminary data.</text>
</comment>
<keyword evidence="7" id="KW-1185">Reference proteome</keyword>
<dbReference type="InterPro" id="IPR036291">
    <property type="entry name" value="NAD(P)-bd_dom_sf"/>
</dbReference>
<evidence type="ECO:0000259" key="4">
    <source>
        <dbReference type="Pfam" id="PF00725"/>
    </source>
</evidence>
<dbReference type="InterPro" id="IPR013328">
    <property type="entry name" value="6PGD_dom2"/>
</dbReference>
<dbReference type="InterPro" id="IPR006108">
    <property type="entry name" value="3HC_DH_C"/>
</dbReference>
<evidence type="ECO:0000256" key="3">
    <source>
        <dbReference type="ARBA" id="ARBA00023002"/>
    </source>
</evidence>
<gene>
    <name evidence="6" type="ORF">GCM10009798_13250</name>
</gene>
<dbReference type="Pfam" id="PF02737">
    <property type="entry name" value="3HCDH_N"/>
    <property type="match status" value="1"/>
</dbReference>
<keyword evidence="3" id="KW-0560">Oxidoreductase</keyword>
<dbReference type="Gene3D" id="3.40.50.720">
    <property type="entry name" value="NAD(P)-binding Rossmann-like Domain"/>
    <property type="match status" value="1"/>
</dbReference>
<evidence type="ECO:0000313" key="6">
    <source>
        <dbReference type="EMBL" id="GAA1955367.1"/>
    </source>
</evidence>
<accession>A0ABN2QN51</accession>
<evidence type="ECO:0000256" key="1">
    <source>
        <dbReference type="ARBA" id="ARBA00005086"/>
    </source>
</evidence>
<dbReference type="InterPro" id="IPR006176">
    <property type="entry name" value="3-OHacyl-CoA_DH_NAD-bd"/>
</dbReference>